<accession>A0A7W7J1K7</accession>
<dbReference type="AlphaFoldDB" id="A0A7W7J1K7"/>
<protein>
    <submittedName>
        <fullName evidence="1">Uncharacterized protein</fullName>
    </submittedName>
</protein>
<organism evidence="1 2">
    <name type="scientific">Flavobacterium nitrogenifigens</name>
    <dbReference type="NCBI Taxonomy" id="1617283"/>
    <lineage>
        <taxon>Bacteria</taxon>
        <taxon>Pseudomonadati</taxon>
        <taxon>Bacteroidota</taxon>
        <taxon>Flavobacteriia</taxon>
        <taxon>Flavobacteriales</taxon>
        <taxon>Flavobacteriaceae</taxon>
        <taxon>Flavobacterium</taxon>
    </lineage>
</organism>
<dbReference type="EMBL" id="JACHLD010000009">
    <property type="protein sequence ID" value="MBB4804385.1"/>
    <property type="molecule type" value="Genomic_DNA"/>
</dbReference>
<comment type="caution">
    <text evidence="1">The sequence shown here is derived from an EMBL/GenBank/DDBJ whole genome shotgun (WGS) entry which is preliminary data.</text>
</comment>
<dbReference type="RefSeq" id="WP_184167468.1">
    <property type="nucleotide sequence ID" value="NZ_JACHLD010000009.1"/>
</dbReference>
<reference evidence="1 2" key="1">
    <citation type="submission" date="2020-08" db="EMBL/GenBank/DDBJ databases">
        <title>Functional genomics of gut bacteria from endangered species of beetles.</title>
        <authorList>
            <person name="Carlos-Shanley C."/>
        </authorList>
    </citation>
    <scope>NUCLEOTIDE SEQUENCE [LARGE SCALE GENOMIC DNA]</scope>
    <source>
        <strain evidence="1 2">S00142</strain>
    </source>
</reference>
<evidence type="ECO:0000313" key="1">
    <source>
        <dbReference type="EMBL" id="MBB4804385.1"/>
    </source>
</evidence>
<evidence type="ECO:0000313" key="2">
    <source>
        <dbReference type="Proteomes" id="UP000561681"/>
    </source>
</evidence>
<keyword evidence="2" id="KW-1185">Reference proteome</keyword>
<proteinExistence type="predicted"/>
<name>A0A7W7J1K7_9FLAO</name>
<gene>
    <name evidence="1" type="ORF">HNP37_004472</name>
</gene>
<sequence>MIEIKKAILNNYIDLSENVRDESKITTPYNDPKDKNWGAKILVYDTLKYIEKLYFDFKNYKFNIQDIYKGNVLEIIHEREICSSTSNLFHEYYLIIDKSDLIIMQKYESLAKAVKAQRKNAKSYNFTPITNRSK</sequence>
<dbReference type="Proteomes" id="UP000561681">
    <property type="component" value="Unassembled WGS sequence"/>
</dbReference>